<dbReference type="EMBL" id="JAUYZG010000018">
    <property type="protein sequence ID" value="KAK2881468.1"/>
    <property type="molecule type" value="Genomic_DNA"/>
</dbReference>
<accession>A0AA88PF05</accession>
<feature type="compositionally biased region" description="Basic and acidic residues" evidence="1">
    <location>
        <begin position="119"/>
        <end position="136"/>
    </location>
</feature>
<reference evidence="2" key="1">
    <citation type="submission" date="2023-08" db="EMBL/GenBank/DDBJ databases">
        <title>Chromosome-level Genome Assembly of mud carp (Cirrhinus molitorella).</title>
        <authorList>
            <person name="Liu H."/>
        </authorList>
    </citation>
    <scope>NUCLEOTIDE SEQUENCE</scope>
    <source>
        <strain evidence="2">Prfri</strain>
        <tissue evidence="2">Muscle</tissue>
    </source>
</reference>
<organism evidence="2 3">
    <name type="scientific">Cirrhinus molitorella</name>
    <name type="common">mud carp</name>
    <dbReference type="NCBI Taxonomy" id="172907"/>
    <lineage>
        <taxon>Eukaryota</taxon>
        <taxon>Metazoa</taxon>
        <taxon>Chordata</taxon>
        <taxon>Craniata</taxon>
        <taxon>Vertebrata</taxon>
        <taxon>Euteleostomi</taxon>
        <taxon>Actinopterygii</taxon>
        <taxon>Neopterygii</taxon>
        <taxon>Teleostei</taxon>
        <taxon>Ostariophysi</taxon>
        <taxon>Cypriniformes</taxon>
        <taxon>Cyprinidae</taxon>
        <taxon>Labeoninae</taxon>
        <taxon>Labeonini</taxon>
        <taxon>Cirrhinus</taxon>
    </lineage>
</organism>
<evidence type="ECO:0000313" key="3">
    <source>
        <dbReference type="Proteomes" id="UP001187343"/>
    </source>
</evidence>
<dbReference type="AlphaFoldDB" id="A0AA88PF05"/>
<evidence type="ECO:0000256" key="1">
    <source>
        <dbReference type="SAM" id="MobiDB-lite"/>
    </source>
</evidence>
<keyword evidence="3" id="KW-1185">Reference proteome</keyword>
<name>A0AA88PF05_9TELE</name>
<sequence>MLGAGAMLIQERLSTEQVVMRRRKKTFKAKATVPFNSFSKEPVINTPRSHITEGVCDAECRTALAPGGTVRQRGWQQDFTTRPPAVLGTAAAQCGVRASVGAQMAGEGDTSEMASGRCPLREQAGRYRDGELNPAS</sequence>
<comment type="caution">
    <text evidence="2">The sequence shown here is derived from an EMBL/GenBank/DDBJ whole genome shotgun (WGS) entry which is preliminary data.</text>
</comment>
<feature type="region of interest" description="Disordered" evidence="1">
    <location>
        <begin position="101"/>
        <end position="136"/>
    </location>
</feature>
<gene>
    <name evidence="2" type="ORF">Q8A67_018736</name>
</gene>
<proteinExistence type="predicted"/>
<dbReference type="Proteomes" id="UP001187343">
    <property type="component" value="Unassembled WGS sequence"/>
</dbReference>
<protein>
    <submittedName>
        <fullName evidence="2">Uncharacterized protein</fullName>
    </submittedName>
</protein>
<evidence type="ECO:0000313" key="2">
    <source>
        <dbReference type="EMBL" id="KAK2881468.1"/>
    </source>
</evidence>